<reference evidence="1 2" key="1">
    <citation type="journal article" date="2019" name="Genome Biol. Evol.">
        <title>Insights into the evolution of the New World diploid cottons (Gossypium, subgenus Houzingenia) based on genome sequencing.</title>
        <authorList>
            <person name="Grover C.E."/>
            <person name="Arick M.A. 2nd"/>
            <person name="Thrash A."/>
            <person name="Conover J.L."/>
            <person name="Sanders W.S."/>
            <person name="Peterson D.G."/>
            <person name="Frelichowski J.E."/>
            <person name="Scheffler J.A."/>
            <person name="Scheffler B.E."/>
            <person name="Wendel J.F."/>
        </authorList>
    </citation>
    <scope>NUCLEOTIDE SEQUENCE [LARGE SCALE GENOMIC DNA]</scope>
    <source>
        <strain evidence="1">27</strain>
        <tissue evidence="1">Leaf</tissue>
    </source>
</reference>
<evidence type="ECO:0000313" key="1">
    <source>
        <dbReference type="EMBL" id="MBA0634578.1"/>
    </source>
</evidence>
<dbReference type="SUPFAM" id="SSF57889">
    <property type="entry name" value="Cysteine-rich domain"/>
    <property type="match status" value="1"/>
</dbReference>
<keyword evidence="2" id="KW-1185">Reference proteome</keyword>
<accession>A0A7J8T848</accession>
<dbReference type="InterPro" id="IPR046349">
    <property type="entry name" value="C1-like_sf"/>
</dbReference>
<dbReference type="EMBL" id="JABFAC010238640">
    <property type="protein sequence ID" value="MBA0634578.1"/>
    <property type="molecule type" value="Genomic_DNA"/>
</dbReference>
<comment type="caution">
    <text evidence="1">The sequence shown here is derived from an EMBL/GenBank/DDBJ whole genome shotgun (WGS) entry which is preliminary data.</text>
</comment>
<gene>
    <name evidence="1" type="ORF">Godav_024819</name>
</gene>
<evidence type="ECO:0000313" key="2">
    <source>
        <dbReference type="Proteomes" id="UP000593561"/>
    </source>
</evidence>
<organism evidence="1 2">
    <name type="scientific">Gossypium davidsonii</name>
    <name type="common">Davidson's cotton</name>
    <name type="synonym">Gossypium klotzschianum subsp. davidsonii</name>
    <dbReference type="NCBI Taxonomy" id="34287"/>
    <lineage>
        <taxon>Eukaryota</taxon>
        <taxon>Viridiplantae</taxon>
        <taxon>Streptophyta</taxon>
        <taxon>Embryophyta</taxon>
        <taxon>Tracheophyta</taxon>
        <taxon>Spermatophyta</taxon>
        <taxon>Magnoliopsida</taxon>
        <taxon>eudicotyledons</taxon>
        <taxon>Gunneridae</taxon>
        <taxon>Pentapetalae</taxon>
        <taxon>rosids</taxon>
        <taxon>malvids</taxon>
        <taxon>Malvales</taxon>
        <taxon>Malvaceae</taxon>
        <taxon>Malvoideae</taxon>
        <taxon>Gossypium</taxon>
    </lineage>
</organism>
<dbReference type="Proteomes" id="UP000593561">
    <property type="component" value="Unassembled WGS sequence"/>
</dbReference>
<sequence length="169" mass="19361">MIDYQSGLTNCSRCGEKVSAPCFYCSEHCGFYLHKVCADAPLELNHPFHPHHPLVLLQEPPSSYTMRSLTMLPFNMISTKNGDEKLKDATKCFGCWEPLANDEVRTDHGSYYCSECEVIFHVKCTMKNKYSYKIVENEYEESADVSSITKVLEWNDAGEATLIEHIYRN</sequence>
<proteinExistence type="predicted"/>
<evidence type="ECO:0008006" key="3">
    <source>
        <dbReference type="Google" id="ProtNLM"/>
    </source>
</evidence>
<protein>
    <recommendedName>
        <fullName evidence="3">DC1 domain-containing protein</fullName>
    </recommendedName>
</protein>
<dbReference type="PANTHER" id="PTHR46288">
    <property type="entry name" value="PHORBOL-ESTER/DAG-TYPE DOMAIN-CONTAINING PROTEIN"/>
    <property type="match status" value="1"/>
</dbReference>
<dbReference type="PANTHER" id="PTHR46288:SF27">
    <property type="entry name" value="CYSTEINE_HISTIDINE-RICH C1 DOMAIN FAMILY PROTEIN"/>
    <property type="match status" value="1"/>
</dbReference>
<name>A0A7J8T848_GOSDV</name>
<dbReference type="AlphaFoldDB" id="A0A7J8T848"/>